<name>A0ABP7RC49_9BURK</name>
<dbReference type="InterPro" id="IPR036052">
    <property type="entry name" value="TrpB-like_PALP_sf"/>
</dbReference>
<comment type="catalytic activity">
    <reaction evidence="1 12">
        <text>L-threonine = 2-oxobutanoate + NH4(+)</text>
        <dbReference type="Rhea" id="RHEA:22108"/>
        <dbReference type="ChEBI" id="CHEBI:16763"/>
        <dbReference type="ChEBI" id="CHEBI:28938"/>
        <dbReference type="ChEBI" id="CHEBI:57926"/>
        <dbReference type="EC" id="4.3.1.19"/>
    </reaction>
</comment>
<dbReference type="CDD" id="cd01562">
    <property type="entry name" value="Thr-dehyd"/>
    <property type="match status" value="1"/>
</dbReference>
<evidence type="ECO:0000313" key="14">
    <source>
        <dbReference type="EMBL" id="GAA3995345.1"/>
    </source>
</evidence>
<sequence length="530" mass="58009">MTQVQTASHSFVLSPAEYLKKVLTARVYDVARESDLQPAKALSRRLHNKVLLKREDQQPVFSFKLRGAYNKMAQLPADQLARGVICASAGNHAQGVAMSSARLGTRAVIVMPTSTPQVKVDAVRQLGGEVVLVGDSYSDAYEHALALQAEQGLTFVHPFDDPDVIAGQGTIAMELLRQVQALGNARLDAVFVQIGGGGLIAGIASYIKALRPEVKIIGVQTVDSDAMAQSAQAGARVQLPDVGLFADGTAVKLVGEETFRLASKLVDEYVRVDTDAVCAAIKDIFADTRSIVEPSGALGVAAIKQYVAKNKTRGETYVAILSGANMNFDRLRFVAERADMGEEREALFAVTIPEERGSFRRFCEVVGALPGGPRSVTEFNYRISDERKAHVFVGLSTHGKGESEKIAKSFLKNGFESLDLTHDEMAKEHLRHLVGGHSNLARDERLMRFTFPERPGALFKFLSLMRPTWNISLFHYRNQGADYGRILVGMQVPAQDGAAFDAFLQELDYPWVEETHNPAYRLFLQANGRA</sequence>
<dbReference type="PROSITE" id="PS51672">
    <property type="entry name" value="ACT_LIKE"/>
    <property type="match status" value="2"/>
</dbReference>
<evidence type="ECO:0000256" key="8">
    <source>
        <dbReference type="ARBA" id="ARBA00022898"/>
    </source>
</evidence>
<keyword evidence="15" id="KW-1185">Reference proteome</keyword>
<keyword evidence="8 12" id="KW-0663">Pyridoxal phosphate</keyword>
<comment type="caution">
    <text evidence="14">The sequence shown here is derived from an EMBL/GenBank/DDBJ whole genome shotgun (WGS) entry which is preliminary data.</text>
</comment>
<dbReference type="InterPro" id="IPR001926">
    <property type="entry name" value="TrpB-like_PALP"/>
</dbReference>
<comment type="pathway">
    <text evidence="3 12">Amino-acid biosynthesis; L-isoleucine biosynthesis; 2-oxobutanoate from L-threonine: step 1/1.</text>
</comment>
<evidence type="ECO:0000256" key="5">
    <source>
        <dbReference type="ARBA" id="ARBA00022605"/>
    </source>
</evidence>
<dbReference type="PANTHER" id="PTHR48078">
    <property type="entry name" value="THREONINE DEHYDRATASE, MITOCHONDRIAL-RELATED"/>
    <property type="match status" value="1"/>
</dbReference>
<organism evidence="14 15">
    <name type="scientific">Comamonas faecalis</name>
    <dbReference type="NCBI Taxonomy" id="1387849"/>
    <lineage>
        <taxon>Bacteria</taxon>
        <taxon>Pseudomonadati</taxon>
        <taxon>Pseudomonadota</taxon>
        <taxon>Betaproteobacteria</taxon>
        <taxon>Burkholderiales</taxon>
        <taxon>Comamonadaceae</taxon>
        <taxon>Comamonas</taxon>
    </lineage>
</organism>
<dbReference type="NCBIfam" id="NF009130">
    <property type="entry name" value="PRK12483.1"/>
    <property type="match status" value="1"/>
</dbReference>
<dbReference type="Pfam" id="PF00585">
    <property type="entry name" value="Thr_dehydrat_C"/>
    <property type="match status" value="2"/>
</dbReference>
<feature type="domain" description="ACT-like" evidence="13">
    <location>
        <begin position="445"/>
        <end position="516"/>
    </location>
</feature>
<comment type="cofactor">
    <cofactor evidence="2 12">
        <name>pyridoxal 5'-phosphate</name>
        <dbReference type="ChEBI" id="CHEBI:597326"/>
    </cofactor>
</comment>
<accession>A0ABP7RC49</accession>
<dbReference type="Proteomes" id="UP001501627">
    <property type="component" value="Unassembled WGS sequence"/>
</dbReference>
<dbReference type="InterPro" id="IPR000634">
    <property type="entry name" value="Ser/Thr_deHydtase_PyrdxlP-BS"/>
</dbReference>
<feature type="domain" description="ACT-like" evidence="13">
    <location>
        <begin position="346"/>
        <end position="422"/>
    </location>
</feature>
<keyword evidence="5 12" id="KW-0028">Amino-acid biosynthesis</keyword>
<dbReference type="SUPFAM" id="SSF53686">
    <property type="entry name" value="Tryptophan synthase beta subunit-like PLP-dependent enzymes"/>
    <property type="match status" value="1"/>
</dbReference>
<keyword evidence="7" id="KW-0677">Repeat</keyword>
<dbReference type="Gene3D" id="3.40.1020.10">
    <property type="entry name" value="Biosynthetic Threonine Deaminase, Domain 3"/>
    <property type="match status" value="1"/>
</dbReference>
<evidence type="ECO:0000256" key="4">
    <source>
        <dbReference type="ARBA" id="ARBA00010869"/>
    </source>
</evidence>
<keyword evidence="9 12" id="KW-0456">Lyase</keyword>
<reference evidence="15" key="1">
    <citation type="journal article" date="2019" name="Int. J. Syst. Evol. Microbiol.">
        <title>The Global Catalogue of Microorganisms (GCM) 10K type strain sequencing project: providing services to taxonomists for standard genome sequencing and annotation.</title>
        <authorList>
            <consortium name="The Broad Institute Genomics Platform"/>
            <consortium name="The Broad Institute Genome Sequencing Center for Infectious Disease"/>
            <person name="Wu L."/>
            <person name="Ma J."/>
        </authorList>
    </citation>
    <scope>NUCLEOTIDE SEQUENCE [LARGE SCALE GENOMIC DNA]</scope>
    <source>
        <strain evidence="15">JCM 17561</strain>
    </source>
</reference>
<evidence type="ECO:0000256" key="9">
    <source>
        <dbReference type="ARBA" id="ARBA00023239"/>
    </source>
</evidence>
<dbReference type="PROSITE" id="PS00165">
    <property type="entry name" value="DEHYDRATASE_SER_THR"/>
    <property type="match status" value="1"/>
</dbReference>
<dbReference type="PANTHER" id="PTHR48078:SF11">
    <property type="entry name" value="THREONINE DEHYDRATASE, MITOCHONDRIAL"/>
    <property type="match status" value="1"/>
</dbReference>
<evidence type="ECO:0000256" key="7">
    <source>
        <dbReference type="ARBA" id="ARBA00022737"/>
    </source>
</evidence>
<dbReference type="Pfam" id="PF00291">
    <property type="entry name" value="PALP"/>
    <property type="match status" value="1"/>
</dbReference>
<protein>
    <recommendedName>
        <fullName evidence="12">L-threonine dehydratase</fullName>
        <ecNumber evidence="12">4.3.1.19</ecNumber>
    </recommendedName>
    <alternativeName>
        <fullName evidence="12">Threonine deaminase</fullName>
    </alternativeName>
</protein>
<dbReference type="RefSeq" id="WP_103044071.1">
    <property type="nucleotide sequence ID" value="NZ_BAABBP010000014.1"/>
</dbReference>
<dbReference type="Gene3D" id="3.40.50.1100">
    <property type="match status" value="2"/>
</dbReference>
<evidence type="ECO:0000313" key="15">
    <source>
        <dbReference type="Proteomes" id="UP001501627"/>
    </source>
</evidence>
<comment type="similarity">
    <text evidence="4 12">Belongs to the serine/threonine dehydratase family.</text>
</comment>
<dbReference type="EMBL" id="BAABBP010000014">
    <property type="protein sequence ID" value="GAA3995345.1"/>
    <property type="molecule type" value="Genomic_DNA"/>
</dbReference>
<comment type="function">
    <text evidence="11 12">Catalyzes the anaerobic formation of alpha-ketobutyrate and ammonia from threonine in a two-step reaction. The first step involved a dehydration of threonine and a production of enamine intermediates (aminocrotonate), which tautomerizes to its imine form (iminobutyrate). Both intermediates are unstable and short-lived. The second step is the nonenzymatic hydrolysis of the enamine/imine intermediates to form 2-ketobutyrate and free ammonia. In the low water environment of the cell, the second step is accelerated by RidA.</text>
</comment>
<evidence type="ECO:0000256" key="3">
    <source>
        <dbReference type="ARBA" id="ARBA00004810"/>
    </source>
</evidence>
<dbReference type="InterPro" id="IPR038110">
    <property type="entry name" value="TD_ACT-like_sf"/>
</dbReference>
<evidence type="ECO:0000256" key="12">
    <source>
        <dbReference type="RuleBase" id="RU362012"/>
    </source>
</evidence>
<dbReference type="InterPro" id="IPR005787">
    <property type="entry name" value="Thr_deHydtase_biosynth"/>
</dbReference>
<dbReference type="InterPro" id="IPR001721">
    <property type="entry name" value="TD_ACT-like"/>
</dbReference>
<comment type="subunit">
    <text evidence="12">Homotetramer.</text>
</comment>
<dbReference type="SUPFAM" id="SSF55021">
    <property type="entry name" value="ACT-like"/>
    <property type="match status" value="2"/>
</dbReference>
<keyword evidence="10 12" id="KW-0100">Branched-chain amino acid biosynthesis</keyword>
<dbReference type="CDD" id="cd04907">
    <property type="entry name" value="ACT_ThrD-I_2"/>
    <property type="match status" value="1"/>
</dbReference>
<evidence type="ECO:0000256" key="6">
    <source>
        <dbReference type="ARBA" id="ARBA00022624"/>
    </source>
</evidence>
<dbReference type="InterPro" id="IPR050147">
    <property type="entry name" value="Ser/Thr_Dehydratase"/>
</dbReference>
<dbReference type="EC" id="4.3.1.19" evidence="12"/>
<evidence type="ECO:0000256" key="2">
    <source>
        <dbReference type="ARBA" id="ARBA00001933"/>
    </source>
</evidence>
<evidence type="ECO:0000256" key="1">
    <source>
        <dbReference type="ARBA" id="ARBA00001274"/>
    </source>
</evidence>
<evidence type="ECO:0000259" key="13">
    <source>
        <dbReference type="PROSITE" id="PS51672"/>
    </source>
</evidence>
<evidence type="ECO:0000256" key="11">
    <source>
        <dbReference type="ARBA" id="ARBA00025527"/>
    </source>
</evidence>
<keyword evidence="6 12" id="KW-0412">Isoleucine biosynthesis</keyword>
<dbReference type="NCBIfam" id="TIGR01124">
    <property type="entry name" value="ilvA_2Cterm"/>
    <property type="match status" value="1"/>
</dbReference>
<evidence type="ECO:0000256" key="10">
    <source>
        <dbReference type="ARBA" id="ARBA00023304"/>
    </source>
</evidence>
<gene>
    <name evidence="12 14" type="primary">ilvA</name>
    <name evidence="14" type="ORF">GCM10022279_18690</name>
</gene>
<proteinExistence type="inferred from homology"/>
<dbReference type="InterPro" id="IPR045865">
    <property type="entry name" value="ACT-like_dom_sf"/>
</dbReference>
<dbReference type="NCBIfam" id="NF006674">
    <property type="entry name" value="PRK09224.1"/>
    <property type="match status" value="1"/>
</dbReference>
<dbReference type="CDD" id="cd04906">
    <property type="entry name" value="ACT_ThrD-I_1"/>
    <property type="match status" value="1"/>
</dbReference>